<protein>
    <submittedName>
        <fullName evidence="1">Zf-CCHC_4 domain-containing protein</fullName>
    </submittedName>
</protein>
<evidence type="ECO:0000313" key="1">
    <source>
        <dbReference type="EMBL" id="GAV86037.1"/>
    </source>
</evidence>
<name>A0A1Q3D0L2_CEPFO</name>
<dbReference type="PANTHER" id="PTHR31286">
    <property type="entry name" value="GLYCINE-RICH CELL WALL STRUCTURAL PROTEIN 1.8-LIKE"/>
    <property type="match status" value="1"/>
</dbReference>
<dbReference type="OrthoDB" id="1110037at2759"/>
<dbReference type="PANTHER" id="PTHR31286:SF180">
    <property type="entry name" value="OS10G0362600 PROTEIN"/>
    <property type="match status" value="1"/>
</dbReference>
<gene>
    <name evidence="1" type="ORF">CFOL_v3_29471</name>
</gene>
<dbReference type="Proteomes" id="UP000187406">
    <property type="component" value="Unassembled WGS sequence"/>
</dbReference>
<organism evidence="1 2">
    <name type="scientific">Cephalotus follicularis</name>
    <name type="common">Albany pitcher plant</name>
    <dbReference type="NCBI Taxonomy" id="3775"/>
    <lineage>
        <taxon>Eukaryota</taxon>
        <taxon>Viridiplantae</taxon>
        <taxon>Streptophyta</taxon>
        <taxon>Embryophyta</taxon>
        <taxon>Tracheophyta</taxon>
        <taxon>Spermatophyta</taxon>
        <taxon>Magnoliopsida</taxon>
        <taxon>eudicotyledons</taxon>
        <taxon>Gunneridae</taxon>
        <taxon>Pentapetalae</taxon>
        <taxon>rosids</taxon>
        <taxon>fabids</taxon>
        <taxon>Oxalidales</taxon>
        <taxon>Cephalotaceae</taxon>
        <taxon>Cephalotus</taxon>
    </lineage>
</organism>
<keyword evidence="2" id="KW-1185">Reference proteome</keyword>
<dbReference type="EMBL" id="BDDD01003786">
    <property type="protein sequence ID" value="GAV86037.1"/>
    <property type="molecule type" value="Genomic_DNA"/>
</dbReference>
<reference evidence="2" key="1">
    <citation type="submission" date="2016-04" db="EMBL/GenBank/DDBJ databases">
        <title>Cephalotus genome sequencing.</title>
        <authorList>
            <person name="Fukushima K."/>
            <person name="Hasebe M."/>
            <person name="Fang X."/>
        </authorList>
    </citation>
    <scope>NUCLEOTIDE SEQUENCE [LARGE SCALE GENOMIC DNA]</scope>
    <source>
        <strain evidence="2">cv. St1</strain>
    </source>
</reference>
<proteinExistence type="predicted"/>
<dbReference type="AlphaFoldDB" id="A0A1Q3D0L2"/>
<sequence length="176" mass="19628">MDLSTMNRHALSFARVCIEMSASSPFLNSITLELEDGNTTNIEVEYLWKPVSCTLCKVFDHSNKNCSRAVRREWMPKPEVAAQRKLEDVEGWITVKRKGKQVDIQHLPKNLVSEKDSLVVVEGEQGPIMKQGIVTELVSEVSPTPSAVRELVVLGEQLLLGEKVACELKGTTTISY</sequence>
<comment type="caution">
    <text evidence="1">The sequence shown here is derived from an EMBL/GenBank/DDBJ whole genome shotgun (WGS) entry which is preliminary data.</text>
</comment>
<dbReference type="InParanoid" id="A0A1Q3D0L2"/>
<dbReference type="InterPro" id="IPR040256">
    <property type="entry name" value="At4g02000-like"/>
</dbReference>
<accession>A0A1Q3D0L2</accession>
<evidence type="ECO:0000313" key="2">
    <source>
        <dbReference type="Proteomes" id="UP000187406"/>
    </source>
</evidence>